<feature type="domain" description="ANTAR" evidence="2">
    <location>
        <begin position="355"/>
        <end position="416"/>
    </location>
</feature>
<keyword evidence="4" id="KW-1185">Reference proteome</keyword>
<dbReference type="RefSeq" id="WP_377332192.1">
    <property type="nucleotide sequence ID" value="NZ_JBHSGB010000005.1"/>
</dbReference>
<gene>
    <name evidence="3" type="ORF">ACFO3I_04805</name>
</gene>
<reference evidence="4" key="1">
    <citation type="journal article" date="2019" name="Int. J. Syst. Evol. Microbiol.">
        <title>The Global Catalogue of Microorganisms (GCM) 10K type strain sequencing project: providing services to taxonomists for standard genome sequencing and annotation.</title>
        <authorList>
            <consortium name="The Broad Institute Genomics Platform"/>
            <consortium name="The Broad Institute Genome Sequencing Center for Infectious Disease"/>
            <person name="Wu L."/>
            <person name="Ma J."/>
        </authorList>
    </citation>
    <scope>NUCLEOTIDE SEQUENCE [LARGE SCALE GENOMIC DNA]</scope>
    <source>
        <strain evidence="4">DT28</strain>
    </source>
</reference>
<dbReference type="InterPro" id="IPR013587">
    <property type="entry name" value="Nitrate/nitrite_sensing"/>
</dbReference>
<dbReference type="PROSITE" id="PS50921">
    <property type="entry name" value="ANTAR"/>
    <property type="match status" value="1"/>
</dbReference>
<evidence type="ECO:0000313" key="4">
    <source>
        <dbReference type="Proteomes" id="UP001595962"/>
    </source>
</evidence>
<dbReference type="InterPro" id="IPR005561">
    <property type="entry name" value="ANTAR"/>
</dbReference>
<dbReference type="SUPFAM" id="SSF52172">
    <property type="entry name" value="CheY-like"/>
    <property type="match status" value="1"/>
</dbReference>
<feature type="coiled-coil region" evidence="1">
    <location>
        <begin position="348"/>
        <end position="375"/>
    </location>
</feature>
<dbReference type="SMART" id="SM01012">
    <property type="entry name" value="ANTAR"/>
    <property type="match status" value="1"/>
</dbReference>
<proteinExistence type="predicted"/>
<dbReference type="Proteomes" id="UP001595962">
    <property type="component" value="Unassembled WGS sequence"/>
</dbReference>
<evidence type="ECO:0000313" key="3">
    <source>
        <dbReference type="EMBL" id="MFC4654345.1"/>
    </source>
</evidence>
<dbReference type="EMBL" id="JBHSGB010000005">
    <property type="protein sequence ID" value="MFC4654345.1"/>
    <property type="molecule type" value="Genomic_DNA"/>
</dbReference>
<sequence length="419" mass="47411">MINSDTFQFLLAAKQAEIKVLQQLGANCELVSLVSELVHQLQRERGMSNLYLASGSALFGKERQAQLVAVTLQEQSLRQRLQQHYLHKSDARNSSRLLSSVSMALLAMDDLAALREQISLQKISTLASTQAFSRLIHSWQTVVSEAADIASDAEICRLLVVLQHLMRLKELAGQERAWGSIGFAKGDFSADLRERLSELDTAQRQTTEQLLQSATAELAQQWHAQEGSQGSKDLTQLRLMLQQFTDQNCTVPAIADIWYQLATERMDQMQLLQNEITGQLQRQAASKLIEAKQQLDQYQHKLNLPTQHDKTLIHSVLFDPAMPGLYGDASIEQHRLEPAGFSFLYQLLNEQASHINRIQAELAQVKTKAEEHRVQQRAKMWLMQHQNITEPAAHKLLQQQAMSQNCTMTDIARQLLQTN</sequence>
<accession>A0ABV9JI04</accession>
<keyword evidence="1" id="KW-0175">Coiled coil</keyword>
<evidence type="ECO:0000256" key="1">
    <source>
        <dbReference type="SAM" id="Coils"/>
    </source>
</evidence>
<dbReference type="InterPro" id="IPR036388">
    <property type="entry name" value="WH-like_DNA-bd_sf"/>
</dbReference>
<dbReference type="Pfam" id="PF03861">
    <property type="entry name" value="ANTAR"/>
    <property type="match status" value="1"/>
</dbReference>
<organism evidence="3 4">
    <name type="scientific">Rheinheimera marina</name>
    <dbReference type="NCBI Taxonomy" id="1774958"/>
    <lineage>
        <taxon>Bacteria</taxon>
        <taxon>Pseudomonadati</taxon>
        <taxon>Pseudomonadota</taxon>
        <taxon>Gammaproteobacteria</taxon>
        <taxon>Chromatiales</taxon>
        <taxon>Chromatiaceae</taxon>
        <taxon>Rheinheimera</taxon>
    </lineage>
</organism>
<comment type="caution">
    <text evidence="3">The sequence shown here is derived from an EMBL/GenBank/DDBJ whole genome shotgun (WGS) entry which is preliminary data.</text>
</comment>
<dbReference type="Gene3D" id="1.10.10.10">
    <property type="entry name" value="Winged helix-like DNA-binding domain superfamily/Winged helix DNA-binding domain"/>
    <property type="match status" value="1"/>
</dbReference>
<protein>
    <submittedName>
        <fullName evidence="3">Nitrate- and nitrite sensing domain-containing protein</fullName>
    </submittedName>
</protein>
<dbReference type="Pfam" id="PF08376">
    <property type="entry name" value="NIT"/>
    <property type="match status" value="1"/>
</dbReference>
<dbReference type="InterPro" id="IPR011006">
    <property type="entry name" value="CheY-like_superfamily"/>
</dbReference>
<evidence type="ECO:0000259" key="2">
    <source>
        <dbReference type="PROSITE" id="PS50921"/>
    </source>
</evidence>
<name>A0ABV9JI04_9GAMM</name>